<name>A0A238KIT9_9RHOB</name>
<dbReference type="EMBL" id="FXYF01000006">
    <property type="protein sequence ID" value="SMX42617.1"/>
    <property type="molecule type" value="Genomic_DNA"/>
</dbReference>
<dbReference type="RefSeq" id="WP_094021472.1">
    <property type="nucleotide sequence ID" value="NZ_FXYF01000006.1"/>
</dbReference>
<sequence>MASQTGTKTPATETSIQSETEALGKQIETIRKDISALTELIADMGAKRKDAAAQKVREKVTHLRDQTEAAGNQAQERLEALTARAQAEVREQPGTALLIASGVGFLAGLLLSRR</sequence>
<keyword evidence="4" id="KW-1185">Reference proteome</keyword>
<proteinExistence type="predicted"/>
<evidence type="ECO:0008006" key="5">
    <source>
        <dbReference type="Google" id="ProtNLM"/>
    </source>
</evidence>
<dbReference type="Proteomes" id="UP000207598">
    <property type="component" value="Unassembled WGS sequence"/>
</dbReference>
<accession>A0A238KIT9</accession>
<dbReference type="OrthoDB" id="8373403at2"/>
<gene>
    <name evidence="3" type="ORF">MAA8898_02667</name>
</gene>
<evidence type="ECO:0000256" key="1">
    <source>
        <dbReference type="SAM" id="Coils"/>
    </source>
</evidence>
<reference evidence="3 4" key="1">
    <citation type="submission" date="2017-05" db="EMBL/GenBank/DDBJ databases">
        <authorList>
            <person name="Song R."/>
            <person name="Chenine A.L."/>
            <person name="Ruprecht R.M."/>
        </authorList>
    </citation>
    <scope>NUCLEOTIDE SEQUENCE [LARGE SCALE GENOMIC DNA]</scope>
    <source>
        <strain evidence="3 4">CECT 8898</strain>
    </source>
</reference>
<dbReference type="Gene3D" id="1.20.58.70">
    <property type="match status" value="1"/>
</dbReference>
<keyword evidence="1" id="KW-0175">Coiled coil</keyword>
<evidence type="ECO:0000313" key="3">
    <source>
        <dbReference type="EMBL" id="SMX42617.1"/>
    </source>
</evidence>
<dbReference type="AlphaFoldDB" id="A0A238KIT9"/>
<organism evidence="3 4">
    <name type="scientific">Maliponia aquimaris</name>
    <dbReference type="NCBI Taxonomy" id="1673631"/>
    <lineage>
        <taxon>Bacteria</taxon>
        <taxon>Pseudomonadati</taxon>
        <taxon>Pseudomonadota</taxon>
        <taxon>Alphaproteobacteria</taxon>
        <taxon>Rhodobacterales</taxon>
        <taxon>Paracoccaceae</taxon>
        <taxon>Maliponia</taxon>
    </lineage>
</organism>
<protein>
    <recommendedName>
        <fullName evidence="5">DUF883 domain-containing protein</fullName>
    </recommendedName>
</protein>
<evidence type="ECO:0000256" key="2">
    <source>
        <dbReference type="SAM" id="MobiDB-lite"/>
    </source>
</evidence>
<feature type="region of interest" description="Disordered" evidence="2">
    <location>
        <begin position="1"/>
        <end position="20"/>
    </location>
</feature>
<evidence type="ECO:0000313" key="4">
    <source>
        <dbReference type="Proteomes" id="UP000207598"/>
    </source>
</evidence>
<feature type="coiled-coil region" evidence="1">
    <location>
        <begin position="64"/>
        <end position="91"/>
    </location>
</feature>